<protein>
    <submittedName>
        <fullName evidence="2">Uncharacterized protein</fullName>
    </submittedName>
</protein>
<dbReference type="EMBL" id="HBGF01007568">
    <property type="protein sequence ID" value="CAD9097120.1"/>
    <property type="molecule type" value="Transcribed_RNA"/>
</dbReference>
<evidence type="ECO:0000313" key="2">
    <source>
        <dbReference type="EMBL" id="CAD9097120.1"/>
    </source>
</evidence>
<accession>A0A7S1L871</accession>
<feature type="region of interest" description="Disordered" evidence="1">
    <location>
        <begin position="293"/>
        <end position="322"/>
    </location>
</feature>
<reference evidence="2" key="1">
    <citation type="submission" date="2021-01" db="EMBL/GenBank/DDBJ databases">
        <authorList>
            <person name="Corre E."/>
            <person name="Pelletier E."/>
            <person name="Niang G."/>
            <person name="Scheremetjew M."/>
            <person name="Finn R."/>
            <person name="Kale V."/>
            <person name="Holt S."/>
            <person name="Cochrane G."/>
            <person name="Meng A."/>
            <person name="Brown T."/>
            <person name="Cohen L."/>
        </authorList>
    </citation>
    <scope>NUCLEOTIDE SEQUENCE</scope>
    <source>
        <strain evidence="2">CCAP 1951/1</strain>
    </source>
</reference>
<proteinExistence type="predicted"/>
<name>A0A7S1L871_NEODS</name>
<evidence type="ECO:0000256" key="1">
    <source>
        <dbReference type="SAM" id="MobiDB-lite"/>
    </source>
</evidence>
<sequence>MITARDPKVLDLVTWGVASGAKLFRQVRVTDDARLVASAHIPQYDFALAVPAKLAFTILDIARAPNVPPGLRVSASNYSAPVQWFPGVNWGMFAYTVFCTKTALTANEPGRSAQMALIGEYCSSDDAWLTDAAMRATQSDHFQSLTQSVVDELKAPRTTFDESFALMYCGLRRSAVPVWSGAARTGPQFFAASAYGTKAPRAGDVLGSVPFIDLARHSSRPSCAVGMPDPQMLEYLVSELGAQANTDYFVLQTTRAIMPGEEITVDRNASLGLKPEDFAVWMGRPWCDDAARSAAASNSKPGPEAPAGVVMPAEVDPDDLFF</sequence>
<gene>
    <name evidence="2" type="ORF">NDES1114_LOCUS5123</name>
</gene>
<organism evidence="2">
    <name type="scientific">Neobodo designis</name>
    <name type="common">Flagellated protozoan</name>
    <name type="synonym">Bodo designis</name>
    <dbReference type="NCBI Taxonomy" id="312471"/>
    <lineage>
        <taxon>Eukaryota</taxon>
        <taxon>Discoba</taxon>
        <taxon>Euglenozoa</taxon>
        <taxon>Kinetoplastea</taxon>
        <taxon>Metakinetoplastina</taxon>
        <taxon>Neobodonida</taxon>
        <taxon>Neobodo</taxon>
    </lineage>
</organism>
<dbReference type="SUPFAM" id="SSF82199">
    <property type="entry name" value="SET domain"/>
    <property type="match status" value="1"/>
</dbReference>
<dbReference type="InterPro" id="IPR046341">
    <property type="entry name" value="SET_dom_sf"/>
</dbReference>
<dbReference type="AlphaFoldDB" id="A0A7S1L871"/>
<dbReference type="Gene3D" id="3.90.1410.10">
    <property type="entry name" value="set domain protein methyltransferase, domain 1"/>
    <property type="match status" value="1"/>
</dbReference>